<organism evidence="2 3">
    <name type="scientific">Pseudoalteromonas lipolytica</name>
    <dbReference type="NCBI Taxonomy" id="570156"/>
    <lineage>
        <taxon>Bacteria</taxon>
        <taxon>Pseudomonadati</taxon>
        <taxon>Pseudomonadota</taxon>
        <taxon>Gammaproteobacteria</taxon>
        <taxon>Alteromonadales</taxon>
        <taxon>Pseudoalteromonadaceae</taxon>
        <taxon>Pseudoalteromonas</taxon>
    </lineage>
</organism>
<sequence>MEPITIALGLAKLTGLDKKIGNWIGGTNGEAVASKVVDMAQTLTGSGSPEEALNRIKQSEKYAHELRTTLLNREKELDELAYKNTQSARNMQIQALNQDDKFSKRFIYYYAWFWSITTALYIGFITFMPIPESSTRFADTILGFVLGTVIASILNFFFGNSRDNSRRNEIQDIQQSLKEH</sequence>
<accession>A0AAD0WCB0</accession>
<dbReference type="EMBL" id="CP032090">
    <property type="protein sequence ID" value="AXV65242.1"/>
    <property type="molecule type" value="Genomic_DNA"/>
</dbReference>
<feature type="transmembrane region" description="Helical" evidence="1">
    <location>
        <begin position="140"/>
        <end position="158"/>
    </location>
</feature>
<gene>
    <name evidence="2" type="ORF">D0907_08165</name>
</gene>
<dbReference type="GeneID" id="99505432"/>
<keyword evidence="1" id="KW-0812">Transmembrane</keyword>
<dbReference type="KEGG" id="pdj:D0907_08165"/>
<proteinExistence type="predicted"/>
<protein>
    <submittedName>
        <fullName evidence="2">Uncharacterized protein</fullName>
    </submittedName>
</protein>
<keyword evidence="1" id="KW-0472">Membrane</keyword>
<name>A0AAD0WCB0_9GAMM</name>
<evidence type="ECO:0000313" key="3">
    <source>
        <dbReference type="Proteomes" id="UP000264605"/>
    </source>
</evidence>
<feature type="transmembrane region" description="Helical" evidence="1">
    <location>
        <begin position="107"/>
        <end position="128"/>
    </location>
</feature>
<dbReference type="Proteomes" id="UP000264605">
    <property type="component" value="Chromosome"/>
</dbReference>
<dbReference type="RefSeq" id="WP_118844271.1">
    <property type="nucleotide sequence ID" value="NZ_CP032090.1"/>
</dbReference>
<evidence type="ECO:0000313" key="2">
    <source>
        <dbReference type="EMBL" id="AXV65242.1"/>
    </source>
</evidence>
<reference evidence="2 3" key="1">
    <citation type="submission" date="2018-08" db="EMBL/GenBank/DDBJ databases">
        <title>Draft genome sequence of Pseudoalteromonas donghaensis HJ51.</title>
        <authorList>
            <person name="Oh J."/>
            <person name="Roh D."/>
        </authorList>
    </citation>
    <scope>NUCLEOTIDE SEQUENCE [LARGE SCALE GENOMIC DNA]</scope>
    <source>
        <strain evidence="2 3">HJ51</strain>
    </source>
</reference>
<evidence type="ECO:0000256" key="1">
    <source>
        <dbReference type="SAM" id="Phobius"/>
    </source>
</evidence>
<dbReference type="AlphaFoldDB" id="A0AAD0WCB0"/>
<keyword evidence="1" id="KW-1133">Transmembrane helix</keyword>